<feature type="compositionally biased region" description="Basic and acidic residues" evidence="2">
    <location>
        <begin position="455"/>
        <end position="464"/>
    </location>
</feature>
<dbReference type="InterPro" id="IPR039467">
    <property type="entry name" value="TFIIIB_B''_Myb"/>
</dbReference>
<feature type="compositionally biased region" description="Low complexity" evidence="2">
    <location>
        <begin position="175"/>
        <end position="188"/>
    </location>
</feature>
<dbReference type="RefSeq" id="XP_011315475.1">
    <property type="nucleotide sequence ID" value="XM_011317173.1"/>
</dbReference>
<dbReference type="OrthoDB" id="272624at2759"/>
<dbReference type="PANTHER" id="PTHR22929">
    <property type="entry name" value="RNA POLYMERASE III TRANSCRIPTION INITIATION FACTOR B"/>
    <property type="match status" value="1"/>
</dbReference>
<keyword evidence="4" id="KW-1185">Reference proteome</keyword>
<comment type="subcellular location">
    <subcellularLocation>
        <location evidence="1">Nucleus</location>
    </subcellularLocation>
</comment>
<evidence type="ECO:0000256" key="2">
    <source>
        <dbReference type="SAM" id="MobiDB-lite"/>
    </source>
</evidence>
<feature type="compositionally biased region" description="Basic and acidic residues" evidence="2">
    <location>
        <begin position="29"/>
        <end position="38"/>
    </location>
</feature>
<feature type="region of interest" description="Disordered" evidence="2">
    <location>
        <begin position="437"/>
        <end position="557"/>
    </location>
</feature>
<dbReference type="Pfam" id="PF15963">
    <property type="entry name" value="Myb_DNA-bind_7"/>
    <property type="match status" value="1"/>
</dbReference>
<dbReference type="PANTHER" id="PTHR22929:SF0">
    <property type="entry name" value="TRANSCRIPTION FACTOR TFIIIB COMPONENT B'' HOMOLOG"/>
    <property type="match status" value="1"/>
</dbReference>
<reference evidence="5" key="1">
    <citation type="submission" date="2025-08" db="UniProtKB">
        <authorList>
            <consortium name="RefSeq"/>
        </authorList>
    </citation>
    <scope>IDENTIFICATION</scope>
    <source>
        <strain evidence="5">USDA-PBARC FA_bdor</strain>
        <tissue evidence="5">Whole organism</tissue>
    </source>
</reference>
<dbReference type="CTD" id="55814"/>
<dbReference type="GO" id="GO:0005634">
    <property type="term" value="C:nucleus"/>
    <property type="evidence" value="ECO:0007669"/>
    <property type="project" value="UniProtKB-SubCell"/>
</dbReference>
<protein>
    <submittedName>
        <fullName evidence="5">Transcription factor TFIIIB component B'' homolog</fullName>
    </submittedName>
</protein>
<dbReference type="GO" id="GO:0070898">
    <property type="term" value="P:RNA polymerase III preinitiation complex assembly"/>
    <property type="evidence" value="ECO:0007669"/>
    <property type="project" value="TreeGrafter"/>
</dbReference>
<accession>A0A9R1TTG8</accession>
<dbReference type="AlphaFoldDB" id="A0A9R1TTG8"/>
<sequence length="621" mass="69900">MRRARIKVTASVPLRRKVITVEDPGSLTKDSDSSKEETPLEVPEQLPEASTKQNAVEEVLGEDSLCEKTPERNKDVAEKATLELEQKTSPLAEALSKRPRLFSESSDSKGHLSGPENASPAKTLTNRSFTRPTPRLDGSTRIRRNSVQGSGASASESEDDSRRHPLPSHPPPMSHPSQAPQTSAQSSSGNTNQSLTQSSKQKRKMLVSESARKLAEARREFLLKHENNPPDRTKLTMYDLIYYNPTTNPMKKTATLVRVEPEEVVEPEEEEDESEMPVPQLKVGVNGELVVDEQSLVIENMALKRDQDAVSRRRVLVDEEGAIGGFYKKRTKSKDWTPLETLKFYKALNTVGTDFSLMQTVFPNRNRHELKMKFKKEEKLNRTRVEKALVYHQEYDIETLKKDLESFENIEETSKKTRKSNESYRKRCAKRRLAATSLNMLSEEEDDPEEMEGNSEQKDVEIASKVKQKRPRGKNLPDNSKDSITEDDSEVYKVKPTRSGRLPKKKRVGFNPTSILDRIFDKNTENDEEVEEDKEEGADGKEQSQEEVVGEPVKGLQDIEPGSLVIVSKESPDEPGKTIVQVYMVGKDLEGGKETMTPMDLSSELLATVTKGLKSHGVIPR</sequence>
<dbReference type="SUPFAM" id="SSF46689">
    <property type="entry name" value="Homeodomain-like"/>
    <property type="match status" value="1"/>
</dbReference>
<feature type="compositionally biased region" description="Polar residues" evidence="2">
    <location>
        <begin position="120"/>
        <end position="131"/>
    </location>
</feature>
<dbReference type="GO" id="GO:0001156">
    <property type="term" value="F:TFIIIC-class transcription factor complex binding"/>
    <property type="evidence" value="ECO:0007669"/>
    <property type="project" value="TreeGrafter"/>
</dbReference>
<dbReference type="KEGG" id="fas:105274240"/>
<organism evidence="4 5">
    <name type="scientific">Fopius arisanus</name>
    <dbReference type="NCBI Taxonomy" id="64838"/>
    <lineage>
        <taxon>Eukaryota</taxon>
        <taxon>Metazoa</taxon>
        <taxon>Ecdysozoa</taxon>
        <taxon>Arthropoda</taxon>
        <taxon>Hexapoda</taxon>
        <taxon>Insecta</taxon>
        <taxon>Pterygota</taxon>
        <taxon>Neoptera</taxon>
        <taxon>Endopterygota</taxon>
        <taxon>Hymenoptera</taxon>
        <taxon>Apocrita</taxon>
        <taxon>Ichneumonoidea</taxon>
        <taxon>Braconidae</taxon>
        <taxon>Opiinae</taxon>
        <taxon>Fopius</taxon>
    </lineage>
</organism>
<proteinExistence type="predicted"/>
<dbReference type="Proteomes" id="UP000694866">
    <property type="component" value="Unplaced"/>
</dbReference>
<evidence type="ECO:0000313" key="5">
    <source>
        <dbReference type="RefSeq" id="XP_011315475.1"/>
    </source>
</evidence>
<name>A0A9R1TTG8_9HYME</name>
<evidence type="ECO:0000256" key="1">
    <source>
        <dbReference type="ARBA" id="ARBA00004123"/>
    </source>
</evidence>
<dbReference type="SMART" id="SM00717">
    <property type="entry name" value="SANT"/>
    <property type="match status" value="1"/>
</dbReference>
<dbReference type="GeneID" id="105274240"/>
<evidence type="ECO:0000313" key="4">
    <source>
        <dbReference type="Proteomes" id="UP000694866"/>
    </source>
</evidence>
<dbReference type="InterPro" id="IPR001005">
    <property type="entry name" value="SANT/Myb"/>
</dbReference>
<gene>
    <name evidence="5" type="primary">Bdp1</name>
</gene>
<feature type="domain" description="Myb-like" evidence="3">
    <location>
        <begin position="332"/>
        <end position="380"/>
    </location>
</feature>
<feature type="compositionally biased region" description="Acidic residues" evidence="2">
    <location>
        <begin position="526"/>
        <end position="536"/>
    </location>
</feature>
<feature type="compositionally biased region" description="Polar residues" evidence="2">
    <location>
        <begin position="189"/>
        <end position="199"/>
    </location>
</feature>
<feature type="compositionally biased region" description="Acidic residues" evidence="2">
    <location>
        <begin position="442"/>
        <end position="453"/>
    </location>
</feature>
<evidence type="ECO:0000259" key="3">
    <source>
        <dbReference type="SMART" id="SM00717"/>
    </source>
</evidence>
<dbReference type="GO" id="GO:0000126">
    <property type="term" value="C:transcription factor TFIIIB complex"/>
    <property type="evidence" value="ECO:0007669"/>
    <property type="project" value="TreeGrafter"/>
</dbReference>
<feature type="compositionally biased region" description="Basic residues" evidence="2">
    <location>
        <begin position="495"/>
        <end position="508"/>
    </location>
</feature>
<feature type="compositionally biased region" description="Basic and acidic residues" evidence="2">
    <location>
        <begin position="65"/>
        <end position="86"/>
    </location>
</feature>
<feature type="region of interest" description="Disordered" evidence="2">
    <location>
        <begin position="22"/>
        <end position="213"/>
    </location>
</feature>
<dbReference type="InterPro" id="IPR009057">
    <property type="entry name" value="Homeodomain-like_sf"/>
</dbReference>